<gene>
    <name evidence="11" type="ORF">FGK64_20115</name>
</gene>
<evidence type="ECO:0000256" key="1">
    <source>
        <dbReference type="ARBA" id="ARBA00004429"/>
    </source>
</evidence>
<accession>A0ABY2WZ96</accession>
<feature type="transmembrane region" description="Helical" evidence="9">
    <location>
        <begin position="134"/>
        <end position="159"/>
    </location>
</feature>
<reference evidence="11 12" key="1">
    <citation type="submission" date="2019-05" db="EMBL/GenBank/DDBJ databases">
        <title>Marivita sp. nov. isolated from sea sediment.</title>
        <authorList>
            <person name="Kim W."/>
        </authorList>
    </citation>
    <scope>NUCLEOTIDE SEQUENCE [LARGE SCALE GENOMIC DNA]</scope>
    <source>
        <strain evidence="11 12">CAU 1492</strain>
    </source>
</reference>
<comment type="subcellular location">
    <subcellularLocation>
        <location evidence="1 9">Cell inner membrane</location>
        <topology evidence="1 9">Multi-pass membrane protein</topology>
    </subcellularLocation>
</comment>
<evidence type="ECO:0000256" key="2">
    <source>
        <dbReference type="ARBA" id="ARBA00022448"/>
    </source>
</evidence>
<comment type="caution">
    <text evidence="11">The sequence shown here is derived from an EMBL/GenBank/DDBJ whole genome shotgun (WGS) entry which is preliminary data.</text>
</comment>
<keyword evidence="4 9" id="KW-0997">Cell inner membrane</keyword>
<feature type="domain" description="Tripartite ATP-independent periplasmic transporters DctQ component" evidence="10">
    <location>
        <begin position="31"/>
        <end position="158"/>
    </location>
</feature>
<dbReference type="RefSeq" id="WP_138865667.1">
    <property type="nucleotide sequence ID" value="NZ_VCPC01000006.1"/>
</dbReference>
<feature type="transmembrane region" description="Helical" evidence="9">
    <location>
        <begin position="20"/>
        <end position="42"/>
    </location>
</feature>
<evidence type="ECO:0000256" key="7">
    <source>
        <dbReference type="ARBA" id="ARBA00023136"/>
    </source>
</evidence>
<feature type="transmembrane region" description="Helical" evidence="9">
    <location>
        <begin position="54"/>
        <end position="72"/>
    </location>
</feature>
<dbReference type="InterPro" id="IPR007387">
    <property type="entry name" value="TRAP_DctQ"/>
</dbReference>
<evidence type="ECO:0000256" key="4">
    <source>
        <dbReference type="ARBA" id="ARBA00022519"/>
    </source>
</evidence>
<keyword evidence="7 9" id="KW-0472">Membrane</keyword>
<evidence type="ECO:0000256" key="3">
    <source>
        <dbReference type="ARBA" id="ARBA00022475"/>
    </source>
</evidence>
<keyword evidence="12" id="KW-1185">Reference proteome</keyword>
<feature type="transmembrane region" description="Helical" evidence="9">
    <location>
        <begin position="93"/>
        <end position="114"/>
    </location>
</feature>
<dbReference type="PANTHER" id="PTHR35011">
    <property type="entry name" value="2,3-DIKETO-L-GULONATE TRAP TRANSPORTER SMALL PERMEASE PROTEIN YIAM"/>
    <property type="match status" value="1"/>
</dbReference>
<keyword evidence="2 9" id="KW-0813">Transport</keyword>
<evidence type="ECO:0000256" key="9">
    <source>
        <dbReference type="RuleBase" id="RU369079"/>
    </source>
</evidence>
<protein>
    <recommendedName>
        <fullName evidence="9">TRAP transporter small permease protein</fullName>
    </recommendedName>
</protein>
<comment type="function">
    <text evidence="9">Part of the tripartite ATP-independent periplasmic (TRAP) transport system.</text>
</comment>
<dbReference type="EMBL" id="VCPC01000006">
    <property type="protein sequence ID" value="TMV08277.1"/>
    <property type="molecule type" value="Genomic_DNA"/>
</dbReference>
<organism evidence="11 12">
    <name type="scientific">Arenibacterium halophilum</name>
    <dbReference type="NCBI Taxonomy" id="2583821"/>
    <lineage>
        <taxon>Bacteria</taxon>
        <taxon>Pseudomonadati</taxon>
        <taxon>Pseudomonadota</taxon>
        <taxon>Alphaproteobacteria</taxon>
        <taxon>Rhodobacterales</taxon>
        <taxon>Paracoccaceae</taxon>
        <taxon>Arenibacterium</taxon>
    </lineage>
</organism>
<dbReference type="Pfam" id="PF04290">
    <property type="entry name" value="DctQ"/>
    <property type="match status" value="1"/>
</dbReference>
<evidence type="ECO:0000256" key="5">
    <source>
        <dbReference type="ARBA" id="ARBA00022692"/>
    </source>
</evidence>
<keyword evidence="3" id="KW-1003">Cell membrane</keyword>
<dbReference type="InterPro" id="IPR055348">
    <property type="entry name" value="DctQ"/>
</dbReference>
<sequence length="169" mass="18343">MIRFLNLIDGASLWLARLSAVAVVLMAAGFIVALLAQVVFRYVLNIPLSWSEELATFLFVWSTLLAASYGVRRQEHLRLTFLQDVLPPTAGRALNGLCQALIAVFGLFLIKEGWRLAELVWTNTSAAIGYPVGYLYISVPIAGGMIALHALGCIARLIADNDTTLGPTP</sequence>
<proteinExistence type="inferred from homology"/>
<dbReference type="PANTHER" id="PTHR35011:SF2">
    <property type="entry name" value="2,3-DIKETO-L-GULONATE TRAP TRANSPORTER SMALL PERMEASE PROTEIN YIAM"/>
    <property type="match status" value="1"/>
</dbReference>
<name>A0ABY2WZ96_9RHOB</name>
<keyword evidence="5 9" id="KW-0812">Transmembrane</keyword>
<comment type="subunit">
    <text evidence="9">The complex comprises the extracytoplasmic solute receptor protein and the two transmembrane proteins.</text>
</comment>
<comment type="similarity">
    <text evidence="8 9">Belongs to the TRAP transporter small permease family.</text>
</comment>
<dbReference type="Proteomes" id="UP001191082">
    <property type="component" value="Unassembled WGS sequence"/>
</dbReference>
<evidence type="ECO:0000313" key="12">
    <source>
        <dbReference type="Proteomes" id="UP001191082"/>
    </source>
</evidence>
<keyword evidence="6 9" id="KW-1133">Transmembrane helix</keyword>
<evidence type="ECO:0000256" key="8">
    <source>
        <dbReference type="ARBA" id="ARBA00038436"/>
    </source>
</evidence>
<evidence type="ECO:0000259" key="10">
    <source>
        <dbReference type="Pfam" id="PF04290"/>
    </source>
</evidence>
<evidence type="ECO:0000313" key="11">
    <source>
        <dbReference type="EMBL" id="TMV08277.1"/>
    </source>
</evidence>
<evidence type="ECO:0000256" key="6">
    <source>
        <dbReference type="ARBA" id="ARBA00022989"/>
    </source>
</evidence>